<dbReference type="AlphaFoldDB" id="A0A1E1LBU4"/>
<feature type="chain" id="PRO_5009446990" evidence="1">
    <location>
        <begin position="20"/>
        <end position="213"/>
    </location>
</feature>
<organism evidence="2 3">
    <name type="scientific">Rhynchosporium graminicola</name>
    <dbReference type="NCBI Taxonomy" id="2792576"/>
    <lineage>
        <taxon>Eukaryota</taxon>
        <taxon>Fungi</taxon>
        <taxon>Dikarya</taxon>
        <taxon>Ascomycota</taxon>
        <taxon>Pezizomycotina</taxon>
        <taxon>Leotiomycetes</taxon>
        <taxon>Helotiales</taxon>
        <taxon>Ploettnerulaceae</taxon>
        <taxon>Rhynchosporium</taxon>
    </lineage>
</organism>
<gene>
    <name evidence="2" type="ORF">RCO7_09604</name>
</gene>
<proteinExistence type="predicted"/>
<feature type="signal peptide" evidence="1">
    <location>
        <begin position="1"/>
        <end position="19"/>
    </location>
</feature>
<evidence type="ECO:0000313" key="3">
    <source>
        <dbReference type="Proteomes" id="UP000178129"/>
    </source>
</evidence>
<dbReference type="Proteomes" id="UP000178129">
    <property type="component" value="Unassembled WGS sequence"/>
</dbReference>
<accession>A0A1E1LBU4</accession>
<reference evidence="3" key="1">
    <citation type="submission" date="2016-03" db="EMBL/GenBank/DDBJ databases">
        <authorList>
            <person name="Ploux O."/>
        </authorList>
    </citation>
    <scope>NUCLEOTIDE SEQUENCE [LARGE SCALE GENOMIC DNA]</scope>
    <source>
        <strain evidence="3">UK7</strain>
    </source>
</reference>
<dbReference type="EMBL" id="FJUW01000045">
    <property type="protein sequence ID" value="CZT08023.1"/>
    <property type="molecule type" value="Genomic_DNA"/>
</dbReference>
<evidence type="ECO:0000313" key="2">
    <source>
        <dbReference type="EMBL" id="CZT08023.1"/>
    </source>
</evidence>
<comment type="caution">
    <text evidence="2">The sequence shown here is derived from an EMBL/GenBank/DDBJ whole genome shotgun (WGS) entry which is preliminary data.</text>
</comment>
<keyword evidence="1" id="KW-0732">Signal</keyword>
<evidence type="ECO:0000256" key="1">
    <source>
        <dbReference type="SAM" id="SignalP"/>
    </source>
</evidence>
<protein>
    <submittedName>
        <fullName evidence="2">Uncharacterized protein</fullName>
    </submittedName>
</protein>
<name>A0A1E1LBU4_9HELO</name>
<sequence length="213" mass="23013">MKITIVYLSLATRVVLANALDNHVQLRAHQQDSDEDSGYDPMVEYLFRMCNPFYREYLDKPGPSKIHIWISRQSSNVFAAVTFGTPMLAATNAIGAIPQSHHDGDSDGSLTRLRLTLTDDKFPNNTNNTAVSNYWTTSSHAVATIGRLTGAATGRQTTRTATDYDIFTSLTSGTGNGTGAALTSTSSTAAVENFAVRSGLFLVVVNVVVVMLM</sequence>
<keyword evidence="3" id="KW-1185">Reference proteome</keyword>
<dbReference type="InParanoid" id="A0A1E1LBU4"/>